<dbReference type="Gene3D" id="2.115.10.20">
    <property type="entry name" value="Glycosyl hydrolase domain, family 43"/>
    <property type="match status" value="1"/>
</dbReference>
<keyword evidence="2 4" id="KW-0378">Hydrolase</keyword>
<feature type="chain" id="PRO_5036758289" description="Sucrose-6-phosphate hydrolase" evidence="5">
    <location>
        <begin position="17"/>
        <end position="487"/>
    </location>
</feature>
<dbReference type="Gene3D" id="2.60.120.560">
    <property type="entry name" value="Exo-inulinase, domain 1"/>
    <property type="match status" value="1"/>
</dbReference>
<evidence type="ECO:0000259" key="7">
    <source>
        <dbReference type="Pfam" id="PF08244"/>
    </source>
</evidence>
<accession>A0A914D5T3</accession>
<proteinExistence type="inferred from homology"/>
<dbReference type="SUPFAM" id="SSF49899">
    <property type="entry name" value="Concanavalin A-like lectins/glucanases"/>
    <property type="match status" value="1"/>
</dbReference>
<dbReference type="Proteomes" id="UP000887540">
    <property type="component" value="Unplaced"/>
</dbReference>
<protein>
    <recommendedName>
        <fullName evidence="4">Sucrose-6-phosphate hydrolase</fullName>
        <ecNumber evidence="4">3.2.1.26</ecNumber>
    </recommendedName>
</protein>
<dbReference type="InterPro" id="IPR013320">
    <property type="entry name" value="ConA-like_dom_sf"/>
</dbReference>
<dbReference type="Pfam" id="PF00251">
    <property type="entry name" value="Glyco_hydro_32N"/>
    <property type="match status" value="1"/>
</dbReference>
<feature type="signal peptide" evidence="5">
    <location>
        <begin position="1"/>
        <end position="16"/>
    </location>
</feature>
<comment type="catalytic activity">
    <reaction evidence="4">
        <text>Hydrolysis of terminal non-reducing beta-D-fructofuranoside residues in beta-D-fructofuranosides.</text>
        <dbReference type="EC" id="3.2.1.26"/>
    </reaction>
</comment>
<evidence type="ECO:0000313" key="8">
    <source>
        <dbReference type="Proteomes" id="UP000887540"/>
    </source>
</evidence>
<evidence type="ECO:0000256" key="2">
    <source>
        <dbReference type="ARBA" id="ARBA00022801"/>
    </source>
</evidence>
<comment type="similarity">
    <text evidence="1 4">Belongs to the glycosyl hydrolase 32 family.</text>
</comment>
<dbReference type="InterPro" id="IPR013189">
    <property type="entry name" value="Glyco_hydro_32_C"/>
</dbReference>
<sequence>MLRFILVLFMGTCVKSIYTINVTNQRYRLNYHIMPPAGWSNDPNGLSYFNGQYHAFFQYCPDNPNGCSTSWGHSISNDLVHWHYAQPTIAISPNQPYDRDGCWSGSAVVNDGQLTLIYAGNVQNPFNQTINIATSTDGVNFTKYSGNPVIAIPPFDGTTGFKDPKVWRSNGTWYVVISNPTQQPNFPRAVLYKSDDLKQWTYLGSLAAEVDDSENLGSMWDDPNFFYLNGKFILLTSAEGVLRDGNRFANLFQVGYFIGDFDYQTNFFNRSDFYELDLGYDFFAAQVFEDPKGRMILMAWMYTMGSPLPEQADGWAGALTLPRQLILSEDGTRVKMVPIEELKSLRGNQYVNSPIFINGQFDPKIPCDSTEVIMNISLLQAPGKRIGMRFGYMQLYYDRQYKKLVLARNKDIRQVDLGNITQVNLRVFFDKSSVEVFANDGAATMTSRFYSDPAPGLILFAESSNEMPGTANVNLQAFHLNSIYGNN</sequence>
<dbReference type="SUPFAM" id="SSF75005">
    <property type="entry name" value="Arabinanase/levansucrase/invertase"/>
    <property type="match status" value="1"/>
</dbReference>
<evidence type="ECO:0000256" key="4">
    <source>
        <dbReference type="RuleBase" id="RU362110"/>
    </source>
</evidence>
<dbReference type="PANTHER" id="PTHR43101:SF1">
    <property type="entry name" value="BETA-FRUCTOSIDASE"/>
    <property type="match status" value="1"/>
</dbReference>
<evidence type="ECO:0000256" key="3">
    <source>
        <dbReference type="ARBA" id="ARBA00023295"/>
    </source>
</evidence>
<keyword evidence="8" id="KW-1185">Reference proteome</keyword>
<dbReference type="NCBIfam" id="TIGR01322">
    <property type="entry name" value="scrB_fam"/>
    <property type="match status" value="1"/>
</dbReference>
<dbReference type="InterPro" id="IPR006232">
    <property type="entry name" value="Suc6P_hydrolase"/>
</dbReference>
<reference evidence="9" key="1">
    <citation type="submission" date="2022-11" db="UniProtKB">
        <authorList>
            <consortium name="WormBaseParasite"/>
        </authorList>
    </citation>
    <scope>IDENTIFICATION</scope>
</reference>
<dbReference type="SMART" id="SM00640">
    <property type="entry name" value="Glyco_32"/>
    <property type="match status" value="1"/>
</dbReference>
<feature type="domain" description="Glycosyl hydrolase family 32 N-terminal" evidence="6">
    <location>
        <begin position="32"/>
        <end position="336"/>
    </location>
</feature>
<dbReference type="Pfam" id="PF08244">
    <property type="entry name" value="Glyco_hydro_32C"/>
    <property type="match status" value="1"/>
</dbReference>
<dbReference type="EC" id="3.2.1.26" evidence="4"/>
<dbReference type="CDD" id="cd08996">
    <property type="entry name" value="GH32_FFase"/>
    <property type="match status" value="1"/>
</dbReference>
<evidence type="ECO:0000313" key="9">
    <source>
        <dbReference type="WBParaSite" id="ACRNAN_scaffold1946.g12711.t1"/>
    </source>
</evidence>
<dbReference type="WBParaSite" id="ACRNAN_scaffold1946.g12711.t1">
    <property type="protein sequence ID" value="ACRNAN_scaffold1946.g12711.t1"/>
    <property type="gene ID" value="ACRNAN_scaffold1946.g12711"/>
</dbReference>
<dbReference type="PANTHER" id="PTHR43101">
    <property type="entry name" value="BETA-FRUCTOSIDASE"/>
    <property type="match status" value="1"/>
</dbReference>
<name>A0A914D5T3_9BILA</name>
<feature type="domain" description="Glycosyl hydrolase family 32 C-terminal" evidence="7">
    <location>
        <begin position="392"/>
        <end position="465"/>
    </location>
</feature>
<keyword evidence="5" id="KW-0732">Signal</keyword>
<dbReference type="GO" id="GO:0005737">
    <property type="term" value="C:cytoplasm"/>
    <property type="evidence" value="ECO:0007669"/>
    <property type="project" value="InterPro"/>
</dbReference>
<dbReference type="InterPro" id="IPR023296">
    <property type="entry name" value="Glyco_hydro_beta-prop_sf"/>
</dbReference>
<dbReference type="GO" id="GO:0005975">
    <property type="term" value="P:carbohydrate metabolic process"/>
    <property type="evidence" value="ECO:0007669"/>
    <property type="project" value="InterPro"/>
</dbReference>
<dbReference type="GO" id="GO:0004564">
    <property type="term" value="F:beta-fructofuranosidase activity"/>
    <property type="evidence" value="ECO:0007669"/>
    <property type="project" value="UniProtKB-EC"/>
</dbReference>
<evidence type="ECO:0000256" key="1">
    <source>
        <dbReference type="ARBA" id="ARBA00009902"/>
    </source>
</evidence>
<dbReference type="InterPro" id="IPR051214">
    <property type="entry name" value="GH32_Enzymes"/>
</dbReference>
<dbReference type="InterPro" id="IPR013148">
    <property type="entry name" value="Glyco_hydro_32_N"/>
</dbReference>
<evidence type="ECO:0000256" key="5">
    <source>
        <dbReference type="SAM" id="SignalP"/>
    </source>
</evidence>
<evidence type="ECO:0000259" key="6">
    <source>
        <dbReference type="Pfam" id="PF00251"/>
    </source>
</evidence>
<dbReference type="AlphaFoldDB" id="A0A914D5T3"/>
<keyword evidence="3 4" id="KW-0326">Glycosidase</keyword>
<dbReference type="InterPro" id="IPR001362">
    <property type="entry name" value="Glyco_hydro_32"/>
</dbReference>
<organism evidence="8 9">
    <name type="scientific">Acrobeloides nanus</name>
    <dbReference type="NCBI Taxonomy" id="290746"/>
    <lineage>
        <taxon>Eukaryota</taxon>
        <taxon>Metazoa</taxon>
        <taxon>Ecdysozoa</taxon>
        <taxon>Nematoda</taxon>
        <taxon>Chromadorea</taxon>
        <taxon>Rhabditida</taxon>
        <taxon>Tylenchina</taxon>
        <taxon>Cephalobomorpha</taxon>
        <taxon>Cephaloboidea</taxon>
        <taxon>Cephalobidae</taxon>
        <taxon>Acrobeloides</taxon>
    </lineage>
</organism>